<keyword evidence="3" id="KW-0547">Nucleotide-binding</keyword>
<keyword evidence="2" id="KW-0808">Transferase</keyword>
<feature type="domain" description="Carbohydrate kinase PfkB" evidence="6">
    <location>
        <begin position="18"/>
        <end position="300"/>
    </location>
</feature>
<dbReference type="PANTHER" id="PTHR43085">
    <property type="entry name" value="HEXOKINASE FAMILY MEMBER"/>
    <property type="match status" value="1"/>
</dbReference>
<keyword evidence="5" id="KW-0067">ATP-binding</keyword>
<dbReference type="PANTHER" id="PTHR43085:SF1">
    <property type="entry name" value="PSEUDOURIDINE KINASE-RELATED"/>
    <property type="match status" value="1"/>
</dbReference>
<keyword evidence="4" id="KW-0418">Kinase</keyword>
<evidence type="ECO:0000256" key="3">
    <source>
        <dbReference type="ARBA" id="ARBA00022741"/>
    </source>
</evidence>
<accession>A0A3S3ZP11</accession>
<dbReference type="InterPro" id="IPR002173">
    <property type="entry name" value="Carboh/pur_kinase_PfkB_CS"/>
</dbReference>
<dbReference type="InterPro" id="IPR050306">
    <property type="entry name" value="PfkB_Carbo_kinase"/>
</dbReference>
<dbReference type="AlphaFoldDB" id="A0A3S3ZP11"/>
<dbReference type="PROSITE" id="PS00583">
    <property type="entry name" value="PFKB_KINASES_1"/>
    <property type="match status" value="1"/>
</dbReference>
<gene>
    <name evidence="7" type="ORF">ELQ92_12520</name>
</gene>
<evidence type="ECO:0000259" key="6">
    <source>
        <dbReference type="Pfam" id="PF00294"/>
    </source>
</evidence>
<name>A0A3S3ZP11_9MICO</name>
<evidence type="ECO:0000256" key="2">
    <source>
        <dbReference type="ARBA" id="ARBA00022679"/>
    </source>
</evidence>
<evidence type="ECO:0000256" key="5">
    <source>
        <dbReference type="ARBA" id="ARBA00022840"/>
    </source>
</evidence>
<proteinExistence type="inferred from homology"/>
<sequence>MSEQHSAAADATTGPDRVVVIGDALIDELRDERGTREFVGGAALNVAVGLARLGVPTTLLAMVGDDEDGRTIRELLETHGVELIATSSEHGSSRAVSERVDGEPHYVFNAAAQNRHVDFGDRERAVIAAAPAVVVSCFPFDDDAQSAALEETTAGVPLIVDPNPREAMMADRGRFETNALRVSGGSMLVKVGDDDAPFLGAAGLAALVSDLRERGADAVLATEGKAGARILDGTIEVSSGIASLPGPIVDTMGAGDASLASVVADVVRQGRPTDANGWSRVLDRAMLVAAATCRAEGALLRTPEDLDR</sequence>
<organism evidence="7 8">
    <name type="scientific">Labedella populi</name>
    <dbReference type="NCBI Taxonomy" id="2498850"/>
    <lineage>
        <taxon>Bacteria</taxon>
        <taxon>Bacillati</taxon>
        <taxon>Actinomycetota</taxon>
        <taxon>Actinomycetes</taxon>
        <taxon>Micrococcales</taxon>
        <taxon>Microbacteriaceae</taxon>
        <taxon>Labedella</taxon>
    </lineage>
</organism>
<evidence type="ECO:0000313" key="7">
    <source>
        <dbReference type="EMBL" id="RWZ59641.1"/>
    </source>
</evidence>
<dbReference type="Pfam" id="PF00294">
    <property type="entry name" value="PfkB"/>
    <property type="match status" value="1"/>
</dbReference>
<dbReference type="EMBL" id="RZNC01000004">
    <property type="protein sequence ID" value="RWZ59641.1"/>
    <property type="molecule type" value="Genomic_DNA"/>
</dbReference>
<evidence type="ECO:0000256" key="4">
    <source>
        <dbReference type="ARBA" id="ARBA00022777"/>
    </source>
</evidence>
<dbReference type="GO" id="GO:0016301">
    <property type="term" value="F:kinase activity"/>
    <property type="evidence" value="ECO:0007669"/>
    <property type="project" value="UniProtKB-KW"/>
</dbReference>
<evidence type="ECO:0000256" key="1">
    <source>
        <dbReference type="ARBA" id="ARBA00010688"/>
    </source>
</evidence>
<dbReference type="RefSeq" id="WP_128499479.1">
    <property type="nucleotide sequence ID" value="NZ_RZNC01000004.1"/>
</dbReference>
<protein>
    <recommendedName>
        <fullName evidence="6">Carbohydrate kinase PfkB domain-containing protein</fullName>
    </recommendedName>
</protein>
<dbReference type="Proteomes" id="UP000288603">
    <property type="component" value="Unassembled WGS sequence"/>
</dbReference>
<keyword evidence="8" id="KW-1185">Reference proteome</keyword>
<dbReference type="SUPFAM" id="SSF53613">
    <property type="entry name" value="Ribokinase-like"/>
    <property type="match status" value="1"/>
</dbReference>
<dbReference type="InterPro" id="IPR029056">
    <property type="entry name" value="Ribokinase-like"/>
</dbReference>
<evidence type="ECO:0000313" key="8">
    <source>
        <dbReference type="Proteomes" id="UP000288603"/>
    </source>
</evidence>
<reference evidence="7 8" key="1">
    <citation type="submission" date="2018-12" db="EMBL/GenBank/DDBJ databases">
        <authorList>
            <person name="Li F."/>
        </authorList>
    </citation>
    <scope>NUCLEOTIDE SEQUENCE [LARGE SCALE GENOMIC DNA]</scope>
    <source>
        <strain evidence="7 8">8H24J-4-2</strain>
    </source>
</reference>
<dbReference type="OrthoDB" id="9795789at2"/>
<dbReference type="Gene3D" id="3.40.1190.20">
    <property type="match status" value="1"/>
</dbReference>
<comment type="similarity">
    <text evidence="1">Belongs to the carbohydrate kinase PfkB family.</text>
</comment>
<dbReference type="GO" id="GO:0005524">
    <property type="term" value="F:ATP binding"/>
    <property type="evidence" value="ECO:0007669"/>
    <property type="project" value="UniProtKB-KW"/>
</dbReference>
<dbReference type="InterPro" id="IPR011611">
    <property type="entry name" value="PfkB_dom"/>
</dbReference>
<comment type="caution">
    <text evidence="7">The sequence shown here is derived from an EMBL/GenBank/DDBJ whole genome shotgun (WGS) entry which is preliminary data.</text>
</comment>